<protein>
    <submittedName>
        <fullName evidence="2">Uncharacterized protein</fullName>
    </submittedName>
</protein>
<gene>
    <name evidence="2" type="ORF">C7A10_20665</name>
</gene>
<evidence type="ECO:0000256" key="1">
    <source>
        <dbReference type="SAM" id="MobiDB-lite"/>
    </source>
</evidence>
<reference evidence="2 3" key="1">
    <citation type="submission" date="2018-03" db="EMBL/GenBank/DDBJ databases">
        <title>Blue discolouration in mozzarella cheese caused by Pseudomonas fluorescens.</title>
        <authorList>
            <person name="Chiesa F."/>
            <person name="Dalmasso A."/>
            <person name="Lomonaco S."/>
        </authorList>
    </citation>
    <scope>NUCLEOTIDE SEQUENCE [LARGE SCALE GENOMIC DNA]</scope>
    <source>
        <strain evidence="2 3">11293</strain>
    </source>
</reference>
<evidence type="ECO:0000313" key="2">
    <source>
        <dbReference type="EMBL" id="PRW89333.1"/>
    </source>
</evidence>
<dbReference type="Proteomes" id="UP000239731">
    <property type="component" value="Unassembled WGS sequence"/>
</dbReference>
<evidence type="ECO:0000313" key="3">
    <source>
        <dbReference type="Proteomes" id="UP000239731"/>
    </source>
</evidence>
<comment type="caution">
    <text evidence="2">The sequence shown here is derived from an EMBL/GenBank/DDBJ whole genome shotgun (WGS) entry which is preliminary data.</text>
</comment>
<dbReference type="AlphaFoldDB" id="A0A2T0I246"/>
<feature type="compositionally biased region" description="Polar residues" evidence="1">
    <location>
        <begin position="27"/>
        <end position="36"/>
    </location>
</feature>
<feature type="compositionally biased region" description="Basic and acidic residues" evidence="1">
    <location>
        <begin position="17"/>
        <end position="26"/>
    </location>
</feature>
<organism evidence="2 3">
    <name type="scientific">Pseudomonas fluorescens</name>
    <dbReference type="NCBI Taxonomy" id="294"/>
    <lineage>
        <taxon>Bacteria</taxon>
        <taxon>Pseudomonadati</taxon>
        <taxon>Pseudomonadota</taxon>
        <taxon>Gammaproteobacteria</taxon>
        <taxon>Pseudomonadales</taxon>
        <taxon>Pseudomonadaceae</taxon>
        <taxon>Pseudomonas</taxon>
    </lineage>
</organism>
<proteinExistence type="predicted"/>
<name>A0A2T0I246_PSEFL</name>
<dbReference type="EMBL" id="PVUH01000014">
    <property type="protein sequence ID" value="PRW89333.1"/>
    <property type="molecule type" value="Genomic_DNA"/>
</dbReference>
<sequence>MSVLHQAIAVRSQTAPDTDRGHDSLDLKQTSQQQTVARELAPAETRSGPRRAGLLRSPAGASSLATSRD</sequence>
<feature type="region of interest" description="Disordered" evidence="1">
    <location>
        <begin position="1"/>
        <end position="69"/>
    </location>
</feature>
<accession>A0A2T0I246</accession>